<feature type="coiled-coil region" evidence="1">
    <location>
        <begin position="258"/>
        <end position="299"/>
    </location>
</feature>
<reference evidence="2 3" key="1">
    <citation type="submission" date="2019-10" db="EMBL/GenBank/DDBJ databases">
        <title>Muricauda olearia CL-SS4 JCM15563 genome.</title>
        <authorList>
            <person name="Liu L."/>
        </authorList>
    </citation>
    <scope>NUCLEOTIDE SEQUENCE [LARGE SCALE GENOMIC DNA]</scope>
    <source>
        <strain evidence="2 3">CL-SS4</strain>
    </source>
</reference>
<sequence length="304" mass="35946">MNRSSTNYIKYPIAYNSLSKTLVEIINVTMENRSNLICPMCRGNFIAVLNHQTPHFKHKPNNDCKGNFESYIHWLTKVLFKQLKEIEIPELLIEDLPEKKRQYFQFKKNSIIDSKLPFELRDGFMKGLKKCLNDSRKLVIDSVALEQEFKTSLGNIRVDVVVESNGKKLFIEPFYTNKIGLEKRDKLSKMGVPTLSLDLFEFKNHFGSNFSIQLLKKYLYVQKSKSWEYLSNEEYDNHIRNYEKYLLDEIEKNKPLINQIYLDEIKALEDESESHIKKIEEEHNEIIQIGERIKKLKRKLNGEL</sequence>
<proteinExistence type="predicted"/>
<evidence type="ECO:0000313" key="3">
    <source>
        <dbReference type="Proteomes" id="UP000429785"/>
    </source>
</evidence>
<dbReference type="OrthoDB" id="1490774at2"/>
<dbReference type="AlphaFoldDB" id="A0A6I1DWA4"/>
<evidence type="ECO:0008006" key="4">
    <source>
        <dbReference type="Google" id="ProtNLM"/>
    </source>
</evidence>
<comment type="caution">
    <text evidence="2">The sequence shown here is derived from an EMBL/GenBank/DDBJ whole genome shotgun (WGS) entry which is preliminary data.</text>
</comment>
<name>A0A6I1DWA4_9FLAO</name>
<dbReference type="EMBL" id="WELG01000002">
    <property type="protein sequence ID" value="KAB7529270.1"/>
    <property type="molecule type" value="Genomic_DNA"/>
</dbReference>
<protein>
    <recommendedName>
        <fullName evidence="4">Competence protein</fullName>
    </recommendedName>
</protein>
<keyword evidence="1" id="KW-0175">Coiled coil</keyword>
<dbReference type="Proteomes" id="UP000429785">
    <property type="component" value="Unassembled WGS sequence"/>
</dbReference>
<accession>A0A6I1DWA4</accession>
<evidence type="ECO:0000256" key="1">
    <source>
        <dbReference type="SAM" id="Coils"/>
    </source>
</evidence>
<evidence type="ECO:0000313" key="2">
    <source>
        <dbReference type="EMBL" id="KAB7529270.1"/>
    </source>
</evidence>
<gene>
    <name evidence="2" type="ORF">F8C76_15680</name>
</gene>
<organism evidence="2 3">
    <name type="scientific">Flagellimonas olearia</name>
    <dbReference type="NCBI Taxonomy" id="552546"/>
    <lineage>
        <taxon>Bacteria</taxon>
        <taxon>Pseudomonadati</taxon>
        <taxon>Bacteroidota</taxon>
        <taxon>Flavobacteriia</taxon>
        <taxon>Flavobacteriales</taxon>
        <taxon>Flavobacteriaceae</taxon>
        <taxon>Flagellimonas</taxon>
    </lineage>
</organism>